<keyword evidence="2 5" id="KW-0812">Transmembrane</keyword>
<organism evidence="7 8">
    <name type="scientific">Glycomyces harbinensis</name>
    <dbReference type="NCBI Taxonomy" id="58114"/>
    <lineage>
        <taxon>Bacteria</taxon>
        <taxon>Bacillati</taxon>
        <taxon>Actinomycetota</taxon>
        <taxon>Actinomycetes</taxon>
        <taxon>Glycomycetales</taxon>
        <taxon>Glycomycetaceae</taxon>
        <taxon>Glycomyces</taxon>
    </lineage>
</organism>
<proteinExistence type="predicted"/>
<dbReference type="InterPro" id="IPR023908">
    <property type="entry name" value="xxxLxxG_rpt"/>
</dbReference>
<evidence type="ECO:0000313" key="8">
    <source>
        <dbReference type="Proteomes" id="UP000198949"/>
    </source>
</evidence>
<evidence type="ECO:0000256" key="3">
    <source>
        <dbReference type="ARBA" id="ARBA00022989"/>
    </source>
</evidence>
<dbReference type="Pfam" id="PF12698">
    <property type="entry name" value="ABC2_membrane_3"/>
    <property type="match status" value="2"/>
</dbReference>
<reference evidence="8" key="1">
    <citation type="submission" date="2016-10" db="EMBL/GenBank/DDBJ databases">
        <authorList>
            <person name="Varghese N."/>
            <person name="Submissions S."/>
        </authorList>
    </citation>
    <scope>NUCLEOTIDE SEQUENCE [LARGE SCALE GENOMIC DNA]</scope>
    <source>
        <strain evidence="8">CGMCC 4.3516</strain>
    </source>
</reference>
<feature type="domain" description="ABC-2 type transporter transmembrane" evidence="6">
    <location>
        <begin position="302"/>
        <end position="604"/>
    </location>
</feature>
<dbReference type="InterPro" id="IPR017500">
    <property type="entry name" value="Phage_infect_YhgE_N"/>
</dbReference>
<feature type="transmembrane region" description="Helical" evidence="5">
    <location>
        <begin position="470"/>
        <end position="489"/>
    </location>
</feature>
<evidence type="ECO:0000256" key="4">
    <source>
        <dbReference type="ARBA" id="ARBA00023136"/>
    </source>
</evidence>
<feature type="transmembrane region" description="Helical" evidence="5">
    <location>
        <begin position="27"/>
        <end position="48"/>
    </location>
</feature>
<evidence type="ECO:0000256" key="5">
    <source>
        <dbReference type="SAM" id="Phobius"/>
    </source>
</evidence>
<feature type="transmembrane region" description="Helical" evidence="5">
    <location>
        <begin position="501"/>
        <end position="521"/>
    </location>
</feature>
<feature type="transmembrane region" description="Helical" evidence="5">
    <location>
        <begin position="429"/>
        <end position="449"/>
    </location>
</feature>
<dbReference type="InterPro" id="IPR017501">
    <property type="entry name" value="Phage_infect_YhgE_C"/>
</dbReference>
<sequence length="624" mass="65274">MSPFMLSPFRLAAAELRRFRGHPIRTAALVAIVLIPLVYGGLYLWFAWDPYGELDRMPVAVVNEDTGASVETDGETTAINGGDQLVDQLEEDPIFDWRFVSADTARQGLEDGDYYMVITVPEDFSTRLASLSGTDPEQATVEFDLNDANGYVAGVMASTVEAELRNQINTAVYVTFATTIFGDLTELHTGLTDASSGASDLADGIGTAQTGADDLQSGLGDLTAGAQQVADGANQVSDGVDQAVDVAQPVVQTLADNWTRIQTGASSAADLADRADTDLDTVYGTLCTGDPDADADACARLQTYIDDADQVNSDIQSADDTIQSTSTDTLDQASSDLTDLQTGAADVATGASQVADAAATAQTGAGDLASGLTELHDGAETLASSLASAAESVPSTNPAEDADNAEAYGSPVAVAEDNLNPAETYGRGLAPFFIAIALWVFGLMAYLVLRTVNSRALAGPLRSVPIAIGGWLPGAFLGVISALVLYFAVELGLGLHPKDSLDTVGLSILVILTFSAMAHLFKLAFGTAGSLLLVVLLMLQLTSAGGLYPVETTPRFFQALHPLLPMTYVVDALRVTISGGETAHVVRALVVLGAYLIGALALSSLIVAVRRRWRPDSLNEPLQV</sequence>
<gene>
    <name evidence="7" type="ORF">SAMN05216270_10995</name>
</gene>
<dbReference type="InterPro" id="IPR013525">
    <property type="entry name" value="ABC2_TM"/>
</dbReference>
<evidence type="ECO:0000256" key="2">
    <source>
        <dbReference type="ARBA" id="ARBA00022692"/>
    </source>
</evidence>
<feature type="domain" description="ABC-2 type transporter transmembrane" evidence="6">
    <location>
        <begin position="29"/>
        <end position="171"/>
    </location>
</feature>
<dbReference type="InterPro" id="IPR051328">
    <property type="entry name" value="T7SS_ABC-Transporter"/>
</dbReference>
<dbReference type="PANTHER" id="PTHR43077:SF5">
    <property type="entry name" value="PHAGE INFECTION PROTEIN"/>
    <property type="match status" value="1"/>
</dbReference>
<feature type="transmembrane region" description="Helical" evidence="5">
    <location>
        <begin position="528"/>
        <end position="548"/>
    </location>
</feature>
<dbReference type="PANTHER" id="PTHR43077">
    <property type="entry name" value="TRANSPORT PERMEASE YVFS-RELATED"/>
    <property type="match status" value="1"/>
</dbReference>
<dbReference type="GO" id="GO:0016020">
    <property type="term" value="C:membrane"/>
    <property type="evidence" value="ECO:0007669"/>
    <property type="project" value="UniProtKB-SubCell"/>
</dbReference>
<evidence type="ECO:0000256" key="1">
    <source>
        <dbReference type="ARBA" id="ARBA00004141"/>
    </source>
</evidence>
<accession>A0A1G6YNY1</accession>
<dbReference type="GO" id="GO:0140359">
    <property type="term" value="F:ABC-type transporter activity"/>
    <property type="evidence" value="ECO:0007669"/>
    <property type="project" value="InterPro"/>
</dbReference>
<dbReference type="EMBL" id="FNAD01000009">
    <property type="protein sequence ID" value="SDD92099.1"/>
    <property type="molecule type" value="Genomic_DNA"/>
</dbReference>
<keyword evidence="4 5" id="KW-0472">Membrane</keyword>
<dbReference type="Gene3D" id="3.40.1710.10">
    <property type="entry name" value="abc type-2 transporter like domain"/>
    <property type="match status" value="1"/>
</dbReference>
<dbReference type="NCBIfam" id="TIGR03062">
    <property type="entry name" value="pip_yhgE_Cterm"/>
    <property type="match status" value="1"/>
</dbReference>
<dbReference type="AlphaFoldDB" id="A0A1G6YNY1"/>
<dbReference type="Proteomes" id="UP000198949">
    <property type="component" value="Unassembled WGS sequence"/>
</dbReference>
<evidence type="ECO:0000259" key="6">
    <source>
        <dbReference type="Pfam" id="PF12698"/>
    </source>
</evidence>
<feature type="transmembrane region" description="Helical" evidence="5">
    <location>
        <begin position="588"/>
        <end position="609"/>
    </location>
</feature>
<dbReference type="STRING" id="58114.SAMN05216270_10995"/>
<dbReference type="OrthoDB" id="9811483at2"/>
<name>A0A1G6YNY1_9ACTN</name>
<dbReference type="NCBIfam" id="TIGR03061">
    <property type="entry name" value="pip_yhgE_Nterm"/>
    <property type="match status" value="1"/>
</dbReference>
<keyword evidence="3 5" id="KW-1133">Transmembrane helix</keyword>
<evidence type="ECO:0000313" key="7">
    <source>
        <dbReference type="EMBL" id="SDD92099.1"/>
    </source>
</evidence>
<comment type="subcellular location">
    <subcellularLocation>
        <location evidence="1">Membrane</location>
        <topology evidence="1">Multi-pass membrane protein</topology>
    </subcellularLocation>
</comment>
<dbReference type="NCBIfam" id="TIGR03057">
    <property type="entry name" value="xxxLxxG_by_4"/>
    <property type="match status" value="2"/>
</dbReference>
<protein>
    <submittedName>
        <fullName evidence="7">Putative membrane protein</fullName>
    </submittedName>
</protein>
<dbReference type="RefSeq" id="WP_091037228.1">
    <property type="nucleotide sequence ID" value="NZ_FNAD01000009.1"/>
</dbReference>
<keyword evidence="8" id="KW-1185">Reference proteome</keyword>